<evidence type="ECO:0000313" key="2">
    <source>
        <dbReference type="Proteomes" id="UP000829196"/>
    </source>
</evidence>
<dbReference type="EMBL" id="JAGYWB010000019">
    <property type="protein sequence ID" value="KAI0488713.1"/>
    <property type="molecule type" value="Genomic_DNA"/>
</dbReference>
<protein>
    <submittedName>
        <fullName evidence="1">Uncharacterized protein</fullName>
    </submittedName>
</protein>
<organism evidence="1 2">
    <name type="scientific">Dendrobium nobile</name>
    <name type="common">Orchid</name>
    <dbReference type="NCBI Taxonomy" id="94219"/>
    <lineage>
        <taxon>Eukaryota</taxon>
        <taxon>Viridiplantae</taxon>
        <taxon>Streptophyta</taxon>
        <taxon>Embryophyta</taxon>
        <taxon>Tracheophyta</taxon>
        <taxon>Spermatophyta</taxon>
        <taxon>Magnoliopsida</taxon>
        <taxon>Liliopsida</taxon>
        <taxon>Asparagales</taxon>
        <taxon>Orchidaceae</taxon>
        <taxon>Epidendroideae</taxon>
        <taxon>Malaxideae</taxon>
        <taxon>Dendrobiinae</taxon>
        <taxon>Dendrobium</taxon>
    </lineage>
</organism>
<dbReference type="AlphaFoldDB" id="A0A8T3A7W9"/>
<proteinExistence type="predicted"/>
<reference evidence="1" key="1">
    <citation type="journal article" date="2022" name="Front. Genet.">
        <title>Chromosome-Scale Assembly of the Dendrobium nobile Genome Provides Insights Into the Molecular Mechanism of the Biosynthesis of the Medicinal Active Ingredient of Dendrobium.</title>
        <authorList>
            <person name="Xu Q."/>
            <person name="Niu S.-C."/>
            <person name="Li K.-L."/>
            <person name="Zheng P.-J."/>
            <person name="Zhang X.-J."/>
            <person name="Jia Y."/>
            <person name="Liu Y."/>
            <person name="Niu Y.-X."/>
            <person name="Yu L.-H."/>
            <person name="Chen D.-F."/>
            <person name="Zhang G.-Q."/>
        </authorList>
    </citation>
    <scope>NUCLEOTIDE SEQUENCE</scope>
    <source>
        <tissue evidence="1">Leaf</tissue>
    </source>
</reference>
<gene>
    <name evidence="1" type="ORF">KFK09_028552</name>
</gene>
<keyword evidence="2" id="KW-1185">Reference proteome</keyword>
<name>A0A8T3A7W9_DENNO</name>
<accession>A0A8T3A7W9</accession>
<sequence>MRIVEKDYFTCNPIKLRVFHRIVLLCPLAIEGRLGVASTQSSLREYALRVQYFSRYLPFETLTLTSAPSPPKYLSIPIRSKYWNPAILC</sequence>
<comment type="caution">
    <text evidence="1">The sequence shown here is derived from an EMBL/GenBank/DDBJ whole genome shotgun (WGS) entry which is preliminary data.</text>
</comment>
<evidence type="ECO:0000313" key="1">
    <source>
        <dbReference type="EMBL" id="KAI0488713.1"/>
    </source>
</evidence>
<dbReference type="Proteomes" id="UP000829196">
    <property type="component" value="Unassembled WGS sequence"/>
</dbReference>